<dbReference type="AlphaFoldDB" id="A0AAD5VK51"/>
<evidence type="ECO:0000313" key="3">
    <source>
        <dbReference type="Proteomes" id="UP001213000"/>
    </source>
</evidence>
<accession>A0AAD5VK51</accession>
<dbReference type="Gene3D" id="1.20.930.20">
    <property type="entry name" value="Adaptor protein Cbl, N-terminal domain"/>
    <property type="match status" value="1"/>
</dbReference>
<keyword evidence="3" id="KW-1185">Reference proteome</keyword>
<comment type="caution">
    <text evidence="2">The sequence shown here is derived from an EMBL/GenBank/DDBJ whole genome shotgun (WGS) entry which is preliminary data.</text>
</comment>
<sequence>MSPSYHDETRMAMVIGQSGLQVLKDAAQYVPAPGIGVAAATALAILNLVVTADANKETFVAIGKDACTIMITIIQRVNLSASGKGVPIRLEQLNQDATLLKDEMDEIYRIVKKYAKKGILRRIVLANMDAGAVKDCQRRLDSALKLFGLQTDIEVRQQLAFLSNQVNQVLEHMRPGPQMPIPTPGSAADSATDSAADPTTDPTATVSATGEPPAPNHKLGRKERRHVMQGETLDTHKLTNQLMSLDFLAASLTALFTGMSSIKIGMTPSMLAEVETASISLSRAENGLVERPVCSSFLRDQENLLYVNIYIVDPGRTDSSDVHLDTRHYFGLDLTSKGSNVGLNWLTSINICSFRYTPKT</sequence>
<organism evidence="2 3">
    <name type="scientific">Leucocoprinus birnbaumii</name>
    <dbReference type="NCBI Taxonomy" id="56174"/>
    <lineage>
        <taxon>Eukaryota</taxon>
        <taxon>Fungi</taxon>
        <taxon>Dikarya</taxon>
        <taxon>Basidiomycota</taxon>
        <taxon>Agaricomycotina</taxon>
        <taxon>Agaricomycetes</taxon>
        <taxon>Agaricomycetidae</taxon>
        <taxon>Agaricales</taxon>
        <taxon>Agaricineae</taxon>
        <taxon>Agaricaceae</taxon>
        <taxon>Leucocoprinus</taxon>
    </lineage>
</organism>
<dbReference type="CDD" id="cd21037">
    <property type="entry name" value="MLKL_NTD"/>
    <property type="match status" value="1"/>
</dbReference>
<evidence type="ECO:0000313" key="2">
    <source>
        <dbReference type="EMBL" id="KAJ3562388.1"/>
    </source>
</evidence>
<feature type="compositionally biased region" description="Low complexity" evidence="1">
    <location>
        <begin position="184"/>
        <end position="209"/>
    </location>
</feature>
<reference evidence="2" key="1">
    <citation type="submission" date="2022-07" db="EMBL/GenBank/DDBJ databases">
        <title>Genome Sequence of Leucocoprinus birnbaumii.</title>
        <authorList>
            <person name="Buettner E."/>
        </authorList>
    </citation>
    <scope>NUCLEOTIDE SEQUENCE</scope>
    <source>
        <strain evidence="2">VT141</strain>
    </source>
</reference>
<evidence type="ECO:0000256" key="1">
    <source>
        <dbReference type="SAM" id="MobiDB-lite"/>
    </source>
</evidence>
<dbReference type="Proteomes" id="UP001213000">
    <property type="component" value="Unassembled WGS sequence"/>
</dbReference>
<gene>
    <name evidence="2" type="ORF">NP233_g9607</name>
</gene>
<name>A0AAD5VK51_9AGAR</name>
<proteinExistence type="predicted"/>
<feature type="region of interest" description="Disordered" evidence="1">
    <location>
        <begin position="173"/>
        <end position="224"/>
    </location>
</feature>
<dbReference type="GO" id="GO:0007166">
    <property type="term" value="P:cell surface receptor signaling pathway"/>
    <property type="evidence" value="ECO:0007669"/>
    <property type="project" value="InterPro"/>
</dbReference>
<dbReference type="InterPro" id="IPR036537">
    <property type="entry name" value="Adaptor_Cbl_N_dom_sf"/>
</dbReference>
<dbReference type="EMBL" id="JANIEX010000875">
    <property type="protein sequence ID" value="KAJ3562388.1"/>
    <property type="molecule type" value="Genomic_DNA"/>
</dbReference>
<dbReference type="InterPro" id="IPR059179">
    <property type="entry name" value="MLKL-like_MCAfunc"/>
</dbReference>
<protein>
    <submittedName>
        <fullName evidence="2">Uncharacterized protein</fullName>
    </submittedName>
</protein>